<organism evidence="3 4">
    <name type="scientific">Hoylesella marshii DSM 16973 = JCM 13450</name>
    <dbReference type="NCBI Taxonomy" id="862515"/>
    <lineage>
        <taxon>Bacteria</taxon>
        <taxon>Pseudomonadati</taxon>
        <taxon>Bacteroidota</taxon>
        <taxon>Bacteroidia</taxon>
        <taxon>Bacteroidales</taxon>
        <taxon>Prevotellaceae</taxon>
        <taxon>Hoylesella</taxon>
    </lineage>
</organism>
<dbReference type="GO" id="GO:0003677">
    <property type="term" value="F:DNA binding"/>
    <property type="evidence" value="ECO:0007669"/>
    <property type="project" value="UniProtKB-KW"/>
</dbReference>
<comment type="caution">
    <text evidence="3">The sequence shown here is derived from an EMBL/GenBank/DDBJ whole genome shotgun (WGS) entry which is preliminary data.</text>
</comment>
<dbReference type="InterPro" id="IPR041607">
    <property type="entry name" value="HU-HIG"/>
</dbReference>
<dbReference type="SUPFAM" id="SSF47729">
    <property type="entry name" value="IHF-like DNA-binding proteins"/>
    <property type="match status" value="1"/>
</dbReference>
<feature type="domain" description="HU" evidence="2">
    <location>
        <begin position="15"/>
        <end position="123"/>
    </location>
</feature>
<dbReference type="AlphaFoldDB" id="E0NUA2"/>
<keyword evidence="4" id="KW-1185">Reference proteome</keyword>
<evidence type="ECO:0000256" key="1">
    <source>
        <dbReference type="ARBA" id="ARBA00023125"/>
    </source>
</evidence>
<sequence length="143" mass="15979">MPMANKPLQFFVQTKTMNVGPNKGQEMQTAIPTGRKRVDFRNFCKQVAKNTTFSEREVAAMLNEAVSTARDIVANGDSVEFGDMGTLTPSFRSHAVPKGKPFHAAEHIVKPVVRLTLSRKYFELKDVSFEQVPAPAKKEKKKP</sequence>
<dbReference type="HOGENOM" id="CLU_112331_4_0_10"/>
<dbReference type="InterPro" id="IPR010992">
    <property type="entry name" value="IHF-like_DNA-bd_dom_sf"/>
</dbReference>
<reference evidence="3" key="1">
    <citation type="submission" date="2010-07" db="EMBL/GenBank/DDBJ databases">
        <authorList>
            <person name="Muzny D."/>
            <person name="Qin X."/>
            <person name="Deng J."/>
            <person name="Jiang H."/>
            <person name="Liu Y."/>
            <person name="Qu J."/>
            <person name="Song X.-Z."/>
            <person name="Zhang L."/>
            <person name="Thornton R."/>
            <person name="Coyle M."/>
            <person name="Francisco L."/>
            <person name="Jackson L."/>
            <person name="Javaid M."/>
            <person name="Korchina V."/>
            <person name="Kovar C."/>
            <person name="Mata R."/>
            <person name="Mathew T."/>
            <person name="Ngo R."/>
            <person name="Nguyen L."/>
            <person name="Nguyen N."/>
            <person name="Okwuonu G."/>
            <person name="Ongeri F."/>
            <person name="Pham C."/>
            <person name="Simmons D."/>
            <person name="Wilczek-Boney K."/>
            <person name="Hale W."/>
            <person name="Jakkamsetti A."/>
            <person name="Pham P."/>
            <person name="Ruth R."/>
            <person name="San Lucas F."/>
            <person name="Warren J."/>
            <person name="Zhang J."/>
            <person name="Zhao Z."/>
            <person name="Zhou C."/>
            <person name="Zhu D."/>
            <person name="Lee S."/>
            <person name="Bess C."/>
            <person name="Blankenburg K."/>
            <person name="Forbes L."/>
            <person name="Fu Q."/>
            <person name="Gubbala S."/>
            <person name="Hirani K."/>
            <person name="Jayaseelan J.C."/>
            <person name="Lara F."/>
            <person name="Munidasa M."/>
            <person name="Palculict T."/>
            <person name="Patil S."/>
            <person name="Pu L.-L."/>
            <person name="Saada N."/>
            <person name="Tang L."/>
            <person name="Weissenberger G."/>
            <person name="Zhu Y."/>
            <person name="Hemphill L."/>
            <person name="Shang Y."/>
            <person name="Youmans B."/>
            <person name="Ayvaz T."/>
            <person name="Ross M."/>
            <person name="Santibanez J."/>
            <person name="Aqrawi P."/>
            <person name="Gross S."/>
            <person name="Joshi V."/>
            <person name="Fowler G."/>
            <person name="Nazareth L."/>
            <person name="Reid J."/>
            <person name="Worley K."/>
            <person name="Petrosino J."/>
            <person name="Highlander S."/>
            <person name="Gibbs R."/>
        </authorList>
    </citation>
    <scope>NUCLEOTIDE SEQUENCE [LARGE SCALE GENOMIC DNA]</scope>
    <source>
        <strain evidence="3">DSM 16973</strain>
    </source>
</reference>
<evidence type="ECO:0000259" key="2">
    <source>
        <dbReference type="Pfam" id="PF18291"/>
    </source>
</evidence>
<dbReference type="eggNOG" id="COG0776">
    <property type="taxonomic scope" value="Bacteria"/>
</dbReference>
<name>E0NUA2_9BACT</name>
<protein>
    <submittedName>
        <fullName evidence="3">DNA-binding protein</fullName>
    </submittedName>
</protein>
<evidence type="ECO:0000313" key="3">
    <source>
        <dbReference type="EMBL" id="EFM01193.1"/>
    </source>
</evidence>
<accession>E0NUA2</accession>
<dbReference type="EMBL" id="AEEI01000052">
    <property type="protein sequence ID" value="EFM01193.1"/>
    <property type="molecule type" value="Genomic_DNA"/>
</dbReference>
<dbReference type="Pfam" id="PF18291">
    <property type="entry name" value="HU-HIG"/>
    <property type="match status" value="1"/>
</dbReference>
<evidence type="ECO:0000313" key="4">
    <source>
        <dbReference type="Proteomes" id="UP000004394"/>
    </source>
</evidence>
<keyword evidence="1 3" id="KW-0238">DNA-binding</keyword>
<gene>
    <name evidence="3" type="ORF">HMPREF0658_1755</name>
</gene>
<dbReference type="Proteomes" id="UP000004394">
    <property type="component" value="Unassembled WGS sequence"/>
</dbReference>
<dbReference type="Gene3D" id="4.10.520.10">
    <property type="entry name" value="IHF-like DNA-binding proteins"/>
    <property type="match status" value="1"/>
</dbReference>
<proteinExistence type="predicted"/>
<dbReference type="STRING" id="862515.HMPREF0658_1755"/>
<dbReference type="BioCyc" id="PMAR862515-HMP:GMOO-1780-MONOMER"/>